<keyword evidence="2" id="KW-1185">Reference proteome</keyword>
<evidence type="ECO:0000313" key="2">
    <source>
        <dbReference type="Proteomes" id="UP000319908"/>
    </source>
</evidence>
<proteinExistence type="predicted"/>
<gene>
    <name evidence="1" type="ORF">Poly21_52640</name>
</gene>
<reference evidence="1 2" key="1">
    <citation type="journal article" date="2020" name="Antonie Van Leeuwenhoek">
        <title>Rhodopirellula heiligendammensis sp. nov., Rhodopirellula pilleata sp. nov., and Rhodopirellula solitaria sp. nov. isolated from natural or artificial marine surfaces in Northern Germany and California, USA, and emended description of the genus Rhodopirellula.</title>
        <authorList>
            <person name="Kallscheuer N."/>
            <person name="Wiegand S."/>
            <person name="Jogler M."/>
            <person name="Boedeker C."/>
            <person name="Peeters S.H."/>
            <person name="Rast P."/>
            <person name="Heuer A."/>
            <person name="Jetten M.S.M."/>
            <person name="Rohde M."/>
            <person name="Jogler C."/>
        </authorList>
    </citation>
    <scope>NUCLEOTIDE SEQUENCE [LARGE SCALE GENOMIC DNA]</scope>
    <source>
        <strain evidence="1 2">Poly21</strain>
    </source>
</reference>
<sequence>MCSGSVIFRLIATDHDMAISLIVEAIRSIPMAASTPWTGQMLAVERSERQSLIANESLRSATVSQAFAIAPIPAMQGIDSGDPRRFNS</sequence>
<dbReference type="Proteomes" id="UP000319908">
    <property type="component" value="Unassembled WGS sequence"/>
</dbReference>
<organism evidence="1 2">
    <name type="scientific">Allorhodopirellula heiligendammensis</name>
    <dbReference type="NCBI Taxonomy" id="2714739"/>
    <lineage>
        <taxon>Bacteria</taxon>
        <taxon>Pseudomonadati</taxon>
        <taxon>Planctomycetota</taxon>
        <taxon>Planctomycetia</taxon>
        <taxon>Pirellulales</taxon>
        <taxon>Pirellulaceae</taxon>
        <taxon>Allorhodopirellula</taxon>
    </lineage>
</organism>
<comment type="caution">
    <text evidence="1">The sequence shown here is derived from an EMBL/GenBank/DDBJ whole genome shotgun (WGS) entry which is preliminary data.</text>
</comment>
<dbReference type="EMBL" id="SJPU01000005">
    <property type="protein sequence ID" value="TWU09936.1"/>
    <property type="molecule type" value="Genomic_DNA"/>
</dbReference>
<name>A0A5C6BF61_9BACT</name>
<accession>A0A5C6BF61</accession>
<evidence type="ECO:0000313" key="1">
    <source>
        <dbReference type="EMBL" id="TWU09936.1"/>
    </source>
</evidence>
<protein>
    <submittedName>
        <fullName evidence="1">Uncharacterized protein</fullName>
    </submittedName>
</protein>
<dbReference type="AlphaFoldDB" id="A0A5C6BF61"/>